<feature type="region of interest" description="Disordered" evidence="1">
    <location>
        <begin position="1"/>
        <end position="93"/>
    </location>
</feature>
<feature type="compositionally biased region" description="Basic and acidic residues" evidence="1">
    <location>
        <begin position="61"/>
        <end position="78"/>
    </location>
</feature>
<evidence type="ECO:0000313" key="2">
    <source>
        <dbReference type="EMBL" id="CAK9206983.1"/>
    </source>
</evidence>
<feature type="compositionally biased region" description="Acidic residues" evidence="1">
    <location>
        <begin position="43"/>
        <end position="53"/>
    </location>
</feature>
<accession>A0ABP0TWP7</accession>
<evidence type="ECO:0000313" key="3">
    <source>
        <dbReference type="Proteomes" id="UP001497512"/>
    </source>
</evidence>
<protein>
    <submittedName>
        <fullName evidence="2">Uncharacterized protein</fullName>
    </submittedName>
</protein>
<organism evidence="2 3">
    <name type="scientific">Sphagnum troendelagicum</name>
    <dbReference type="NCBI Taxonomy" id="128251"/>
    <lineage>
        <taxon>Eukaryota</taxon>
        <taxon>Viridiplantae</taxon>
        <taxon>Streptophyta</taxon>
        <taxon>Embryophyta</taxon>
        <taxon>Bryophyta</taxon>
        <taxon>Sphagnophytina</taxon>
        <taxon>Sphagnopsida</taxon>
        <taxon>Sphagnales</taxon>
        <taxon>Sphagnaceae</taxon>
        <taxon>Sphagnum</taxon>
    </lineage>
</organism>
<dbReference type="Proteomes" id="UP001497512">
    <property type="component" value="Chromosome 15"/>
</dbReference>
<sequence length="294" mass="33352">MPRGRPAKGRASSKAQPAVKANHEAEVKPQEKRTHKKMKLADVDDDDDDEDDGALNVIMQEVHKSHHELSETAWKSEQKVASQQRISDQKKEEEEVLKSFKQEPEEKEHSKIIINRAPVLTLWVAVVAEREGYTFEEGLSCGRFIAALFARTKGQWLGIFEKEVEAEARKAQKLVAPKGKRRVEQVERFEVFGMRIPGIRTETGLRLAVWGGKPIYPNVVKAYLLRAFGSDFDRVKAAMEELARAIPPDRIGKEAYHLYEKFRPQVPEGPQGWGAKGILDLDLIRKLAQEHAKS</sequence>
<dbReference type="EMBL" id="OZ019907">
    <property type="protein sequence ID" value="CAK9206983.1"/>
    <property type="molecule type" value="Genomic_DNA"/>
</dbReference>
<evidence type="ECO:0000256" key="1">
    <source>
        <dbReference type="SAM" id="MobiDB-lite"/>
    </source>
</evidence>
<feature type="compositionally biased region" description="Basic and acidic residues" evidence="1">
    <location>
        <begin position="21"/>
        <end position="32"/>
    </location>
</feature>
<gene>
    <name evidence="2" type="ORF">CSSPTR1EN2_LOCUS8621</name>
</gene>
<name>A0ABP0TWP7_9BRYO</name>
<keyword evidence="3" id="KW-1185">Reference proteome</keyword>
<proteinExistence type="predicted"/>
<reference evidence="2" key="1">
    <citation type="submission" date="2024-02" db="EMBL/GenBank/DDBJ databases">
        <authorList>
            <consortium name="ELIXIR-Norway"/>
            <consortium name="Elixir Norway"/>
        </authorList>
    </citation>
    <scope>NUCLEOTIDE SEQUENCE</scope>
</reference>